<dbReference type="NCBIfam" id="NF004784">
    <property type="entry name" value="PRK06131.1"/>
    <property type="match status" value="1"/>
</dbReference>
<evidence type="ECO:0000256" key="7">
    <source>
        <dbReference type="ARBA" id="ARBA00023304"/>
    </source>
</evidence>
<dbReference type="EC" id="4.2.1.9" evidence="10"/>
<dbReference type="AlphaFoldDB" id="A0A328U0P1"/>
<keyword evidence="5" id="KW-0411">Iron-sulfur</keyword>
<keyword evidence="3" id="KW-0479">Metal-binding</keyword>
<dbReference type="InterPro" id="IPR037237">
    <property type="entry name" value="IlvD/EDD_N"/>
</dbReference>
<dbReference type="InterPro" id="IPR052352">
    <property type="entry name" value="Sugar_Degrad_Dehydratases"/>
</dbReference>
<evidence type="ECO:0000256" key="3">
    <source>
        <dbReference type="ARBA" id="ARBA00022723"/>
    </source>
</evidence>
<feature type="domain" description="Dihydroxy-acid/6-phosphogluconate dehydratase N-terminal" evidence="8">
    <location>
        <begin position="37"/>
        <end position="347"/>
    </location>
</feature>
<dbReference type="Pfam" id="PF24877">
    <property type="entry name" value="ILV_EDD_C"/>
    <property type="match status" value="1"/>
</dbReference>
<dbReference type="InterPro" id="IPR056740">
    <property type="entry name" value="ILV_EDD_C"/>
</dbReference>
<evidence type="ECO:0000256" key="4">
    <source>
        <dbReference type="ARBA" id="ARBA00023004"/>
    </source>
</evidence>
<protein>
    <submittedName>
        <fullName evidence="10">Dihydroxy-acid dehydratase</fullName>
        <ecNumber evidence="10">4.2.1.9</ecNumber>
    </submittedName>
</protein>
<evidence type="ECO:0000313" key="11">
    <source>
        <dbReference type="Proteomes" id="UP000249260"/>
    </source>
</evidence>
<proteinExistence type="inferred from homology"/>
<evidence type="ECO:0000256" key="6">
    <source>
        <dbReference type="ARBA" id="ARBA00023239"/>
    </source>
</evidence>
<comment type="similarity">
    <text evidence="1">Belongs to the IlvD/Edd family.</text>
</comment>
<keyword evidence="7" id="KW-0100">Branched-chain amino acid biosynthesis</keyword>
<keyword evidence="7" id="KW-0028">Amino-acid biosynthesis</keyword>
<dbReference type="GO" id="GO:0004160">
    <property type="term" value="F:dihydroxy-acid dehydratase activity"/>
    <property type="evidence" value="ECO:0007669"/>
    <property type="project" value="UniProtKB-EC"/>
</dbReference>
<evidence type="ECO:0000256" key="2">
    <source>
        <dbReference type="ARBA" id="ARBA00022714"/>
    </source>
</evidence>
<dbReference type="PANTHER" id="PTHR43183:SF1">
    <property type="entry name" value="HYPOTHETICAL DIHYDROXY-ACID DEHYDRATASE (EUROFUNG)-RELATED"/>
    <property type="match status" value="1"/>
</dbReference>
<feature type="domain" description="Dihydroxy-acid/6-phosphogluconate dehydratase C-terminal" evidence="9">
    <location>
        <begin position="357"/>
        <end position="549"/>
    </location>
</feature>
<accession>A0A328U0P1</accession>
<evidence type="ECO:0000313" key="10">
    <source>
        <dbReference type="EMBL" id="RAP73546.1"/>
    </source>
</evidence>
<dbReference type="Pfam" id="PF00920">
    <property type="entry name" value="ILVD_EDD_N"/>
    <property type="match status" value="1"/>
</dbReference>
<dbReference type="RefSeq" id="WP_112885130.1">
    <property type="nucleotide sequence ID" value="NZ_QLUW01000006.1"/>
</dbReference>
<dbReference type="SUPFAM" id="SSF52016">
    <property type="entry name" value="LeuD/IlvD-like"/>
    <property type="match status" value="1"/>
</dbReference>
<evidence type="ECO:0000256" key="1">
    <source>
        <dbReference type="ARBA" id="ARBA00006486"/>
    </source>
</evidence>
<dbReference type="GO" id="GO:0046872">
    <property type="term" value="F:metal ion binding"/>
    <property type="evidence" value="ECO:0007669"/>
    <property type="project" value="UniProtKB-KW"/>
</dbReference>
<gene>
    <name evidence="10" type="ORF">DL346_25030</name>
</gene>
<comment type="caution">
    <text evidence="10">The sequence shown here is derived from an EMBL/GenBank/DDBJ whole genome shotgun (WGS) entry which is preliminary data.</text>
</comment>
<evidence type="ECO:0000259" key="9">
    <source>
        <dbReference type="Pfam" id="PF24877"/>
    </source>
</evidence>
<dbReference type="SUPFAM" id="SSF143975">
    <property type="entry name" value="IlvD/EDD N-terminal domain-like"/>
    <property type="match status" value="1"/>
</dbReference>
<keyword evidence="11" id="KW-1185">Reference proteome</keyword>
<evidence type="ECO:0000256" key="5">
    <source>
        <dbReference type="ARBA" id="ARBA00023014"/>
    </source>
</evidence>
<dbReference type="InterPro" id="IPR042096">
    <property type="entry name" value="Dihydro-acid_dehy_C"/>
</dbReference>
<dbReference type="EMBL" id="QLUW01000006">
    <property type="protein sequence ID" value="RAP73546.1"/>
    <property type="molecule type" value="Genomic_DNA"/>
</dbReference>
<keyword evidence="4" id="KW-0408">Iron</keyword>
<reference evidence="10 11" key="1">
    <citation type="submission" date="2018-06" db="EMBL/GenBank/DDBJ databases">
        <title>Paenibacillus montanisoli sp. nov., isolated from mountain area soil.</title>
        <authorList>
            <person name="Wu M."/>
        </authorList>
    </citation>
    <scope>NUCLEOTIDE SEQUENCE [LARGE SCALE GENOMIC DNA]</scope>
    <source>
        <strain evidence="10 11">RA17</strain>
    </source>
</reference>
<name>A0A328U0P1_9BACL</name>
<keyword evidence="2" id="KW-0001">2Fe-2S</keyword>
<dbReference type="GO" id="GO:0051537">
    <property type="term" value="F:2 iron, 2 sulfur cluster binding"/>
    <property type="evidence" value="ECO:0007669"/>
    <property type="project" value="UniProtKB-KW"/>
</dbReference>
<dbReference type="InterPro" id="IPR000581">
    <property type="entry name" value="ILV_EDD_N"/>
</dbReference>
<evidence type="ECO:0000259" key="8">
    <source>
        <dbReference type="Pfam" id="PF00920"/>
    </source>
</evidence>
<dbReference type="Proteomes" id="UP000249260">
    <property type="component" value="Unassembled WGS sequence"/>
</dbReference>
<dbReference type="PANTHER" id="PTHR43183">
    <property type="entry name" value="HYPOTHETICAL DIHYDROXYACID DEHYDRATASE (EUROFUNG)-RELATED"/>
    <property type="match status" value="1"/>
</dbReference>
<organism evidence="10 11">
    <name type="scientific">Paenibacillus montanisoli</name>
    <dbReference type="NCBI Taxonomy" id="2081970"/>
    <lineage>
        <taxon>Bacteria</taxon>
        <taxon>Bacillati</taxon>
        <taxon>Bacillota</taxon>
        <taxon>Bacilli</taxon>
        <taxon>Bacillales</taxon>
        <taxon>Paenibacillaceae</taxon>
        <taxon>Paenibacillus</taxon>
    </lineage>
</organism>
<dbReference type="PROSITE" id="PS00886">
    <property type="entry name" value="ILVD_EDD_1"/>
    <property type="match status" value="1"/>
</dbReference>
<dbReference type="InterPro" id="IPR020558">
    <property type="entry name" value="DiOHA_6PGluconate_deHydtase_CS"/>
</dbReference>
<keyword evidence="6 10" id="KW-0456">Lyase</keyword>
<dbReference type="Gene3D" id="3.50.30.80">
    <property type="entry name" value="IlvD/EDD C-terminal domain-like"/>
    <property type="match status" value="1"/>
</dbReference>
<dbReference type="OrthoDB" id="9807077at2"/>
<sequence length="572" mass="62304">MKLRSEAWFDHPSAETRFQHRSAMRSNGHVPDSFVGKPVIGIFNSWNDLNSCNMPHKELVEYVKRGILLAGGYPLEMHTITTPSDFMKPSDLPYRNLMAMDVEEQIRSLPLDGVVLLCECDKTTPAQLMGAASSRLPALMLAAGHRASGSFRGKPVHYGTDLWTYMDEYAAGKLSDEDVRELEQCMSCSRGGCPVMGTASTMKSLAEMLGVMLPGTSTIPASHSSRKIAAEETGKRIVEMVREGLTVDKLLTERAFDNAIRLLAALGGSTNAVIHLTAIAGRLGIRIPLERYAELSKGVPLLVDLQPSGRYGMDDFFDAGGLPAVIRELLPWLHGESLTALGTTIQEAYAKSPRHTDVIVSPERPVSAVSGIAVLKGNLAPDGAVLKLSASKLRDRHRGRALVFDDYELMLDQLADESLDVDADTVLILRNCGPIGAGMPEWGAIPIPRKLLREGVRDMVRISDARMSGTSYGTVILHVSPEAAAGGPLALVHTGDWIEIEIGEGRLTLAISDEELTERKKAWKPADAKHKRGYPRLFNDTVLQAHEGCDLSFLRPADDTEVRFVPPVVGRG</sequence>
<dbReference type="GO" id="GO:0009082">
    <property type="term" value="P:branched-chain amino acid biosynthetic process"/>
    <property type="evidence" value="ECO:0007669"/>
    <property type="project" value="UniProtKB-KW"/>
</dbReference>